<evidence type="ECO:0000313" key="1">
    <source>
        <dbReference type="EMBL" id="GAH70593.1"/>
    </source>
</evidence>
<feature type="non-terminal residue" evidence="1">
    <location>
        <position position="259"/>
    </location>
</feature>
<evidence type="ECO:0008006" key="2">
    <source>
        <dbReference type="Google" id="ProtNLM"/>
    </source>
</evidence>
<reference evidence="1" key="1">
    <citation type="journal article" date="2014" name="Front. Microbiol.">
        <title>High frequency of phylogenetically diverse reductive dehalogenase-homologous genes in deep subseafloor sedimentary metagenomes.</title>
        <authorList>
            <person name="Kawai M."/>
            <person name="Futagami T."/>
            <person name="Toyoda A."/>
            <person name="Takaki Y."/>
            <person name="Nishi S."/>
            <person name="Hori S."/>
            <person name="Arai W."/>
            <person name="Tsubouchi T."/>
            <person name="Morono Y."/>
            <person name="Uchiyama I."/>
            <person name="Ito T."/>
            <person name="Fujiyama A."/>
            <person name="Inagaki F."/>
            <person name="Takami H."/>
        </authorList>
    </citation>
    <scope>NUCLEOTIDE SEQUENCE</scope>
    <source>
        <strain evidence="1">Expedition CK06-06</strain>
    </source>
</reference>
<name>X1JLF1_9ZZZZ</name>
<sequence>MDIFGYFESQAMGTAVNSEFLMLYSNKLRVDLKSSLSDKVTFAANFDYITYHGQTRWNILDFLPSDAVAEVLPGMEAFYDLPFENRHFLDNAYIKLSFKHFDLTVGKQQISLGTGYVWNPMDVFNIKDVLDPTYEQPGHNAIRLDVPLGSMYTVTALFSPEDNWENSAKLLQLKGRISHFDYFLTAIEKIWRFHDYTQFDFDSMNFLELPERRKLLGASTAGELFGLGVWAEYAYNWMEISEDFYELVVGTDYTFDFQT</sequence>
<comment type="caution">
    <text evidence="1">The sequence shown here is derived from an EMBL/GenBank/DDBJ whole genome shotgun (WGS) entry which is preliminary data.</text>
</comment>
<proteinExistence type="predicted"/>
<organism evidence="1">
    <name type="scientific">marine sediment metagenome</name>
    <dbReference type="NCBI Taxonomy" id="412755"/>
    <lineage>
        <taxon>unclassified sequences</taxon>
        <taxon>metagenomes</taxon>
        <taxon>ecological metagenomes</taxon>
    </lineage>
</organism>
<protein>
    <recommendedName>
        <fullName evidence="2">TonB-dependent receptor-like beta-barrel domain-containing protein</fullName>
    </recommendedName>
</protein>
<gene>
    <name evidence="1" type="ORF">S03H2_53007</name>
</gene>
<dbReference type="EMBL" id="BARU01033716">
    <property type="protein sequence ID" value="GAH70593.1"/>
    <property type="molecule type" value="Genomic_DNA"/>
</dbReference>
<dbReference type="AlphaFoldDB" id="X1JLF1"/>
<accession>X1JLF1</accession>